<name>A0AAD9AXG4_9PEZI</name>
<evidence type="ECO:0000313" key="3">
    <source>
        <dbReference type="Proteomes" id="UP001243330"/>
    </source>
</evidence>
<organism evidence="2 3">
    <name type="scientific">Colletotrichum chrysophilum</name>
    <dbReference type="NCBI Taxonomy" id="1836956"/>
    <lineage>
        <taxon>Eukaryota</taxon>
        <taxon>Fungi</taxon>
        <taxon>Dikarya</taxon>
        <taxon>Ascomycota</taxon>
        <taxon>Pezizomycotina</taxon>
        <taxon>Sordariomycetes</taxon>
        <taxon>Hypocreomycetidae</taxon>
        <taxon>Glomerellales</taxon>
        <taxon>Glomerellaceae</taxon>
        <taxon>Colletotrichum</taxon>
        <taxon>Colletotrichum gloeosporioides species complex</taxon>
    </lineage>
</organism>
<proteinExistence type="predicted"/>
<keyword evidence="3" id="KW-1185">Reference proteome</keyword>
<comment type="caution">
    <text evidence="2">The sequence shown here is derived from an EMBL/GenBank/DDBJ whole genome shotgun (WGS) entry which is preliminary data.</text>
</comment>
<gene>
    <name evidence="2" type="ORF">CCHR01_02850</name>
</gene>
<dbReference type="Proteomes" id="UP001243330">
    <property type="component" value="Unassembled WGS sequence"/>
</dbReference>
<accession>A0AAD9AXG4</accession>
<dbReference type="EMBL" id="JAQOWY010000036">
    <property type="protein sequence ID" value="KAK1854455.1"/>
    <property type="molecule type" value="Genomic_DNA"/>
</dbReference>
<dbReference type="AlphaFoldDB" id="A0AAD9AXG4"/>
<protein>
    <submittedName>
        <fullName evidence="2">Uncharacterized protein</fullName>
    </submittedName>
</protein>
<reference evidence="2" key="1">
    <citation type="submission" date="2023-01" db="EMBL/GenBank/DDBJ databases">
        <title>Colletotrichum chrysophilum M932 genome sequence.</title>
        <authorList>
            <person name="Baroncelli R."/>
        </authorList>
    </citation>
    <scope>NUCLEOTIDE SEQUENCE</scope>
    <source>
        <strain evidence="2">M932</strain>
    </source>
</reference>
<feature type="compositionally biased region" description="Polar residues" evidence="1">
    <location>
        <begin position="1"/>
        <end position="15"/>
    </location>
</feature>
<evidence type="ECO:0000256" key="1">
    <source>
        <dbReference type="SAM" id="MobiDB-lite"/>
    </source>
</evidence>
<feature type="region of interest" description="Disordered" evidence="1">
    <location>
        <begin position="69"/>
        <end position="95"/>
    </location>
</feature>
<evidence type="ECO:0000313" key="2">
    <source>
        <dbReference type="EMBL" id="KAK1854455.1"/>
    </source>
</evidence>
<feature type="region of interest" description="Disordered" evidence="1">
    <location>
        <begin position="1"/>
        <end position="24"/>
    </location>
</feature>
<sequence length="153" mass="16673">MFQNSGRCLSLSDQGDVSPAGLPRAIPPGNRILVHPGPVATRVHESSSGGGGWWDPHARLVAGRQRLISQSSLPGVTRETKGPRVQPAMSSPPRSRISIVQQMQTFVSKGPAVGSSDILILIHMHSERHDHPVLMRDAYITISNRKHCRLPLE</sequence>